<comment type="caution">
    <text evidence="4">The sequence shown here is derived from an EMBL/GenBank/DDBJ whole genome shotgun (WGS) entry which is preliminary data.</text>
</comment>
<dbReference type="SUPFAM" id="SSF50998">
    <property type="entry name" value="Quinoprotein alcohol dehydrogenase-like"/>
    <property type="match status" value="1"/>
</dbReference>
<proteinExistence type="predicted"/>
<dbReference type="InterPro" id="IPR011047">
    <property type="entry name" value="Quinoprotein_ADH-like_sf"/>
</dbReference>
<dbReference type="Proteomes" id="UP001165367">
    <property type="component" value="Unassembled WGS sequence"/>
</dbReference>
<name>A0ABS9KM11_9BACT</name>
<dbReference type="PANTHER" id="PTHR34220:SF7">
    <property type="entry name" value="SENSOR HISTIDINE KINASE YPDA"/>
    <property type="match status" value="1"/>
</dbReference>
<sequence length="987" mass="112265">MSSNIIRCVLQDSRGMLWVGTADGLNHYDGYSFTTFRKSGSNSNTIRGNFITKLAEDQVGDLWIGYLTGGVSCYNIATGVFRHYSLKDLKEEKNNKTPEVTMLYVDKRNTLWVGVVEGGLYSLDKGSGAWTHHDLVNSKGVPLPSSGHKDYNTVFGANEDGDNMWLATAAGLYYFQPSLGELQLIKEKAQNTPGEYLDLMLSIFREGNTLWMGTWSGGLASYDVRKKEWHRYKYDRYSPTTNVISGLLPSQSDTIDLISDDRGLGYFDKRAKKFSFPSDGSRLKAGDYKAIYTDRTGNVWVASNKALFKLFKVSPKFNFTPLRSAGKGNENNYTIHAAFENDSVALFGSSYGHGLAVMDKRTGRKWDVSFDELPMEERKLQVTDILQDAAGTIWVLTRDHLFYLDKNRRQLKKRTQPPIYWNKESNYFFRIREDKSGRLWIASLRGGVFVYDSRIDVFIHHFSIESEGRQHIPSNYVHALFIDKGNNIWIGGAKGFLGKVNAKNASVEVYSTYFPDVNVNANTVYDIIGSDPHDLWVGTDAGLMRYEVRGDQLVFKKNYTSENGIGSDIVKSIARSKDNNIWCLTETSLCRINPATEIAANYGFADGLVNSGIGNRIVLLSDNRMVVGTAGGYYQFDPVYLALLKQTAQVLVSAFNINGVPRYYWNELAANGIVKLKPSDNQFSFEFTNIDFNRTEKQQYAYMMEGMDTGWIRTYNRYAGYGNLKPGKYIFKVRAVSSMDKQDGEIISIPILVSGFFYKTTWFWLIVAGSIFGVMYAVYAIRLRNQKRIYALNNRAELLEKEKAMVMYESLKQHLNPHFLFNSLTSLGSLIYIDQKLAANFLQGLSRIYRYILLHRDKELVALSDEIRFCETYIQLQQTRFGDAFQVHLRVEENFHDLRIAPVTLQNLVENAIKHNIVTEEEPLVMEIFVNEFNQLIVQNNLNKKEFVETSNGQGLESLNTLYQHLAGKRIEIVETAGHFIVKVPLL</sequence>
<keyword evidence="1" id="KW-0472">Membrane</keyword>
<dbReference type="PANTHER" id="PTHR34220">
    <property type="entry name" value="SENSOR HISTIDINE KINASE YPDA"/>
    <property type="match status" value="1"/>
</dbReference>
<keyword evidence="4" id="KW-0808">Transferase</keyword>
<dbReference type="GO" id="GO:0016301">
    <property type="term" value="F:kinase activity"/>
    <property type="evidence" value="ECO:0007669"/>
    <property type="project" value="UniProtKB-KW"/>
</dbReference>
<dbReference type="RefSeq" id="WP_237868586.1">
    <property type="nucleotide sequence ID" value="NZ_JAKLTR010000002.1"/>
</dbReference>
<dbReference type="Gene3D" id="2.60.40.10">
    <property type="entry name" value="Immunoglobulins"/>
    <property type="match status" value="1"/>
</dbReference>
<evidence type="ECO:0000313" key="5">
    <source>
        <dbReference type="Proteomes" id="UP001165367"/>
    </source>
</evidence>
<accession>A0ABS9KM11</accession>
<keyword evidence="1" id="KW-1133">Transmembrane helix</keyword>
<organism evidence="4 5">
    <name type="scientific">Terrimonas ginsenosidimutans</name>
    <dbReference type="NCBI Taxonomy" id="2908004"/>
    <lineage>
        <taxon>Bacteria</taxon>
        <taxon>Pseudomonadati</taxon>
        <taxon>Bacteroidota</taxon>
        <taxon>Chitinophagia</taxon>
        <taxon>Chitinophagales</taxon>
        <taxon>Chitinophagaceae</taxon>
        <taxon>Terrimonas</taxon>
    </lineage>
</organism>
<dbReference type="Pfam" id="PF06580">
    <property type="entry name" value="His_kinase"/>
    <property type="match status" value="1"/>
</dbReference>
<gene>
    <name evidence="4" type="ORF">LZZ85_03660</name>
</gene>
<dbReference type="InterPro" id="IPR015943">
    <property type="entry name" value="WD40/YVTN_repeat-like_dom_sf"/>
</dbReference>
<dbReference type="InterPro" id="IPR013783">
    <property type="entry name" value="Ig-like_fold"/>
</dbReference>
<keyword evidence="1" id="KW-0812">Transmembrane</keyword>
<feature type="domain" description="Two component regulator three Y" evidence="3">
    <location>
        <begin position="692"/>
        <end position="737"/>
    </location>
</feature>
<evidence type="ECO:0000256" key="1">
    <source>
        <dbReference type="SAM" id="Phobius"/>
    </source>
</evidence>
<protein>
    <submittedName>
        <fullName evidence="4">Histidine kinase</fullName>
    </submittedName>
</protein>
<evidence type="ECO:0000259" key="3">
    <source>
        <dbReference type="Pfam" id="PF07495"/>
    </source>
</evidence>
<dbReference type="SUPFAM" id="SSF63829">
    <property type="entry name" value="Calcium-dependent phosphotriesterase"/>
    <property type="match status" value="2"/>
</dbReference>
<dbReference type="Gene3D" id="2.130.10.10">
    <property type="entry name" value="YVTN repeat-like/Quinoprotein amine dehydrogenase"/>
    <property type="match status" value="2"/>
</dbReference>
<keyword evidence="4" id="KW-0418">Kinase</keyword>
<feature type="transmembrane region" description="Helical" evidence="1">
    <location>
        <begin position="762"/>
        <end position="781"/>
    </location>
</feature>
<feature type="domain" description="Signal transduction histidine kinase internal region" evidence="2">
    <location>
        <begin position="808"/>
        <end position="885"/>
    </location>
</feature>
<evidence type="ECO:0000259" key="2">
    <source>
        <dbReference type="Pfam" id="PF06580"/>
    </source>
</evidence>
<reference evidence="4" key="1">
    <citation type="submission" date="2022-01" db="EMBL/GenBank/DDBJ databases">
        <authorList>
            <person name="Jo J.-H."/>
            <person name="Im W.-T."/>
        </authorList>
    </citation>
    <scope>NUCLEOTIDE SEQUENCE</scope>
    <source>
        <strain evidence="4">NA20</strain>
    </source>
</reference>
<dbReference type="InterPro" id="IPR050640">
    <property type="entry name" value="Bact_2-comp_sensor_kinase"/>
</dbReference>
<dbReference type="InterPro" id="IPR011123">
    <property type="entry name" value="Y_Y_Y"/>
</dbReference>
<evidence type="ECO:0000313" key="4">
    <source>
        <dbReference type="EMBL" id="MCG2613357.1"/>
    </source>
</evidence>
<dbReference type="InterPro" id="IPR010559">
    <property type="entry name" value="Sig_transdc_His_kin_internal"/>
</dbReference>
<dbReference type="InterPro" id="IPR011110">
    <property type="entry name" value="Reg_prop"/>
</dbReference>
<keyword evidence="5" id="KW-1185">Reference proteome</keyword>
<dbReference type="Pfam" id="PF07494">
    <property type="entry name" value="Reg_prop"/>
    <property type="match status" value="2"/>
</dbReference>
<dbReference type="Pfam" id="PF07495">
    <property type="entry name" value="Y_Y_Y"/>
    <property type="match status" value="1"/>
</dbReference>
<dbReference type="EMBL" id="JAKLTR010000002">
    <property type="protein sequence ID" value="MCG2613357.1"/>
    <property type="molecule type" value="Genomic_DNA"/>
</dbReference>